<sequence length="194" mass="21320">MALTTAAKIRATWLNIGDNTQDTRLGVLIAQAEAVMKSICKQPLASESVAYEFSGDGLQTRILPYTVPVVLSSLQYKAAPTDATWTTATGAIVVKSEGVNQLYLENGMTRGYLWRMNATVGYDGTTFAIPKDLETTCEEITVELFKSTDFSGRENRFGIATLSTTEGGQVQTTKYVSLMDSFRGKLSPYIVRFW</sequence>
<organism evidence="1">
    <name type="scientific">uncultured Caudovirales phage</name>
    <dbReference type="NCBI Taxonomy" id="2100421"/>
    <lineage>
        <taxon>Viruses</taxon>
        <taxon>Duplodnaviria</taxon>
        <taxon>Heunggongvirae</taxon>
        <taxon>Uroviricota</taxon>
        <taxon>Caudoviricetes</taxon>
        <taxon>Peduoviridae</taxon>
        <taxon>Maltschvirus</taxon>
        <taxon>Maltschvirus maltsch</taxon>
    </lineage>
</organism>
<name>A0A6J5M9Y4_9CAUD</name>
<proteinExistence type="predicted"/>
<gene>
    <name evidence="1" type="ORF">UFOVP422_20</name>
</gene>
<dbReference type="EMBL" id="LR796398">
    <property type="protein sequence ID" value="CAB4141846.1"/>
    <property type="molecule type" value="Genomic_DNA"/>
</dbReference>
<protein>
    <recommendedName>
        <fullName evidence="2">Gp6 domain containing protein</fullName>
    </recommendedName>
</protein>
<reference evidence="1" key="1">
    <citation type="submission" date="2020-04" db="EMBL/GenBank/DDBJ databases">
        <authorList>
            <person name="Chiriac C."/>
            <person name="Salcher M."/>
            <person name="Ghai R."/>
            <person name="Kavagutti S V."/>
        </authorList>
    </citation>
    <scope>NUCLEOTIDE SEQUENCE</scope>
</reference>
<accession>A0A6J5M9Y4</accession>
<evidence type="ECO:0000313" key="1">
    <source>
        <dbReference type="EMBL" id="CAB4141846.1"/>
    </source>
</evidence>
<evidence type="ECO:0008006" key="2">
    <source>
        <dbReference type="Google" id="ProtNLM"/>
    </source>
</evidence>